<dbReference type="eggNOG" id="arCOG02895">
    <property type="taxonomic scope" value="Archaea"/>
</dbReference>
<dbReference type="Proteomes" id="UP000000663">
    <property type="component" value="Chromosome"/>
</dbReference>
<dbReference type="GO" id="GO:0006298">
    <property type="term" value="P:mismatch repair"/>
    <property type="evidence" value="ECO:0007669"/>
    <property type="project" value="InterPro"/>
</dbReference>
<dbReference type="EMBL" id="AM114193">
    <property type="protein sequence ID" value="CAJ38224.1"/>
    <property type="molecule type" value="Genomic_DNA"/>
</dbReference>
<dbReference type="PANTHER" id="PTHR11361:SF125">
    <property type="entry name" value="DNA-BINDING PROTEIN MUTS2"/>
    <property type="match status" value="1"/>
</dbReference>
<dbReference type="InterPro" id="IPR010994">
    <property type="entry name" value="RuvA_2-like"/>
</dbReference>
<dbReference type="AlphaFoldDB" id="Q0W069"/>
<feature type="domain" description="Helix-hairpin-helix DNA-binding motif class 1" evidence="2">
    <location>
        <begin position="4"/>
        <end position="23"/>
    </location>
</feature>
<dbReference type="GO" id="GO:0030983">
    <property type="term" value="F:mismatched DNA binding"/>
    <property type="evidence" value="ECO:0007669"/>
    <property type="project" value="InterPro"/>
</dbReference>
<sequence length="565" mass="62984">MHVSELTGYPGIGEKIAAKLVEHFGSEEQALEILNRRDVASLAEVPGISEKYAVSIIHQIIAHQDGVSIDDFLQTPEAMNVYERVIGLIRSYSHTQYSRSRISTYIPFPSAKADKIKATQALLKDYVALAGKLSREAALDSSLKKIRYLKRPANVQKSRDRAVFVDNKKDYEKILSLQIDRYMEVNMVSSPGELVDLARGYAQVLVVGSKLTGADYPEDLSLEFADNPGDLWWLVPEITISYFAVNKEPIEAAIESIRLIRSKSDFPICQYADDAKLSELSTELANISPDGELALGVDQELDRLKDILKRFNEVLQATLKKANADLSERMEKNTVTLKGSQLLNMFGSNTESLKSMLEKEVAKNYAEVVAEAKESMKNELQLKPFEMQHVDLIFKDEIVYPIEINYRGTESFRNAINRQLIKRSLDMKRASAKRLAKYESVCKDMIRDVLEFDTYYAIGLFSADYALRMPKMTKKAGVTITGGRNIFIGAQKAEPVSYAVGTKTPETKGERIVLLSGVNSGGKTTMLDMLAQIIVLSHMGFPVPADSAEIGLTDQLLTSANPKEP</sequence>
<keyword evidence="1" id="KW-0175">Coiled coil</keyword>
<keyword evidence="4" id="KW-1185">Reference proteome</keyword>
<evidence type="ECO:0000313" key="4">
    <source>
        <dbReference type="Proteomes" id="UP000000663"/>
    </source>
</evidence>
<evidence type="ECO:0000313" key="3">
    <source>
        <dbReference type="EMBL" id="CAJ38224.1"/>
    </source>
</evidence>
<evidence type="ECO:0000256" key="1">
    <source>
        <dbReference type="SAM" id="Coils"/>
    </source>
</evidence>
<dbReference type="GO" id="GO:0005524">
    <property type="term" value="F:ATP binding"/>
    <property type="evidence" value="ECO:0007669"/>
    <property type="project" value="InterPro"/>
</dbReference>
<dbReference type="PANTHER" id="PTHR11361">
    <property type="entry name" value="DNA MISMATCH REPAIR PROTEIN MUTS FAMILY MEMBER"/>
    <property type="match status" value="1"/>
</dbReference>
<dbReference type="SUPFAM" id="SSF47781">
    <property type="entry name" value="RuvA domain 2-like"/>
    <property type="match status" value="1"/>
</dbReference>
<proteinExistence type="predicted"/>
<evidence type="ECO:0000259" key="2">
    <source>
        <dbReference type="SMART" id="SM00278"/>
    </source>
</evidence>
<dbReference type="Gene3D" id="1.10.150.20">
    <property type="entry name" value="5' to 3' exonuclease, C-terminal subdomain"/>
    <property type="match status" value="1"/>
</dbReference>
<dbReference type="Pfam" id="PF14520">
    <property type="entry name" value="HHH_5"/>
    <property type="match status" value="1"/>
</dbReference>
<protein>
    <submittedName>
        <fullName evidence="3">DNA mismatch repair protein, N-terminal</fullName>
    </submittedName>
</protein>
<dbReference type="SMART" id="SM00278">
    <property type="entry name" value="HhH1"/>
    <property type="match status" value="2"/>
</dbReference>
<dbReference type="InterPro" id="IPR027417">
    <property type="entry name" value="P-loop_NTPase"/>
</dbReference>
<dbReference type="InterPro" id="IPR003583">
    <property type="entry name" value="Hlx-hairpin-Hlx_DNA-bd_motif"/>
</dbReference>
<accession>Q0W069</accession>
<dbReference type="KEGG" id="rci:LRC5"/>
<reference evidence="3 4" key="1">
    <citation type="journal article" date="2006" name="Science">
        <title>Genome of rice cluster I archaea -- the key methane producers in the rice rhizosphere.</title>
        <authorList>
            <person name="Erkel C."/>
            <person name="Kube M."/>
            <person name="Reinhardt R."/>
            <person name="Liesack W."/>
        </authorList>
    </citation>
    <scope>NUCLEOTIDE SEQUENCE [LARGE SCALE GENOMIC DNA]</scope>
    <source>
        <strain evidence="4">DSM 22066 / NBRC 105507 / MRE50</strain>
    </source>
</reference>
<feature type="domain" description="Helix-hairpin-helix DNA-binding motif class 1" evidence="2">
    <location>
        <begin position="40"/>
        <end position="59"/>
    </location>
</feature>
<dbReference type="InterPro" id="IPR045076">
    <property type="entry name" value="MutS"/>
</dbReference>
<gene>
    <name evidence="3" type="primary">mutSb</name>
    <name evidence="3" type="ORF">LRC5</name>
</gene>
<dbReference type="PATRIC" id="fig|351160.9.peg.45"/>
<dbReference type="InterPro" id="IPR012401">
    <property type="entry name" value="DNA-bd_MutS2_arc"/>
</dbReference>
<dbReference type="RefSeq" id="WP_012034370.1">
    <property type="nucleotide sequence ID" value="NC_009464.1"/>
</dbReference>
<feature type="coiled-coil region" evidence="1">
    <location>
        <begin position="301"/>
        <end position="332"/>
    </location>
</feature>
<dbReference type="GO" id="GO:0140664">
    <property type="term" value="F:ATP-dependent DNA damage sensor activity"/>
    <property type="evidence" value="ECO:0007669"/>
    <property type="project" value="InterPro"/>
</dbReference>
<dbReference type="SUPFAM" id="SSF52540">
    <property type="entry name" value="P-loop containing nucleoside triphosphate hydrolases"/>
    <property type="match status" value="1"/>
</dbReference>
<organism evidence="3 4">
    <name type="scientific">Methanocella arvoryzae (strain DSM 22066 / NBRC 105507 / MRE50)</name>
    <dbReference type="NCBI Taxonomy" id="351160"/>
    <lineage>
        <taxon>Archaea</taxon>
        <taxon>Methanobacteriati</taxon>
        <taxon>Methanobacteriota</taxon>
        <taxon>Stenosarchaea group</taxon>
        <taxon>Methanomicrobia</taxon>
        <taxon>Methanocellales</taxon>
        <taxon>Methanocellaceae</taxon>
        <taxon>Methanocella</taxon>
    </lineage>
</organism>
<dbReference type="Gene3D" id="3.40.50.300">
    <property type="entry name" value="P-loop containing nucleotide triphosphate hydrolases"/>
    <property type="match status" value="1"/>
</dbReference>
<name>Q0W069_METAR</name>
<dbReference type="GeneID" id="5144185"/>
<dbReference type="PIRSF" id="PIRSF029254">
    <property type="entry name" value="MutS_C_archaeal"/>
    <property type="match status" value="1"/>
</dbReference>
<dbReference type="STRING" id="351160.LRC5"/>